<dbReference type="InterPro" id="IPR041629">
    <property type="entry name" value="SCP_3"/>
</dbReference>
<dbReference type="InterPro" id="IPR036527">
    <property type="entry name" value="SCP2_sterol-bd_dom_sf"/>
</dbReference>
<proteinExistence type="predicted"/>
<sequence>MLRRKISASDGQAAIQSFQAGSATSQELATAVRFLLEELGTRYPGAEVEVRVPPLGAVQCVAGPSHTRGTPSNVVELGPEAWLGLALGTQSFEELIGQGKLTASGNRSDLTDLCPIFKA</sequence>
<protein>
    <submittedName>
        <fullName evidence="2">Unannotated protein</fullName>
    </submittedName>
</protein>
<evidence type="ECO:0000259" key="1">
    <source>
        <dbReference type="Pfam" id="PF17844"/>
    </source>
</evidence>
<dbReference type="SUPFAM" id="SSF55718">
    <property type="entry name" value="SCP-like"/>
    <property type="match status" value="1"/>
</dbReference>
<organism evidence="2">
    <name type="scientific">freshwater metagenome</name>
    <dbReference type="NCBI Taxonomy" id="449393"/>
    <lineage>
        <taxon>unclassified sequences</taxon>
        <taxon>metagenomes</taxon>
        <taxon>ecological metagenomes</taxon>
    </lineage>
</organism>
<dbReference type="Pfam" id="PF17844">
    <property type="entry name" value="SCP_3"/>
    <property type="match status" value="1"/>
</dbReference>
<reference evidence="2" key="1">
    <citation type="submission" date="2020-05" db="EMBL/GenBank/DDBJ databases">
        <authorList>
            <person name="Chiriac C."/>
            <person name="Salcher M."/>
            <person name="Ghai R."/>
            <person name="Kavagutti S V."/>
        </authorList>
    </citation>
    <scope>NUCLEOTIDE SEQUENCE</scope>
</reference>
<name>A0A6J6D5Y7_9ZZZZ</name>
<dbReference type="AlphaFoldDB" id="A0A6J6D5Y7"/>
<evidence type="ECO:0000313" key="2">
    <source>
        <dbReference type="EMBL" id="CAB4557733.1"/>
    </source>
</evidence>
<gene>
    <name evidence="2" type="ORF">UFOPK1581_00577</name>
</gene>
<dbReference type="Gene3D" id="3.30.1050.40">
    <property type="match status" value="1"/>
</dbReference>
<accession>A0A6J6D5Y7</accession>
<feature type="domain" description="Bacterial SCP orthologue" evidence="1">
    <location>
        <begin position="26"/>
        <end position="116"/>
    </location>
</feature>
<dbReference type="EMBL" id="CAEZTB010000087">
    <property type="protein sequence ID" value="CAB4557733.1"/>
    <property type="molecule type" value="Genomic_DNA"/>
</dbReference>